<gene>
    <name evidence="1" type="ORF">RPMA_19140</name>
</gene>
<evidence type="ECO:0000313" key="2">
    <source>
        <dbReference type="Proteomes" id="UP000682843"/>
    </source>
</evidence>
<accession>A0ABX8AAB5</accession>
<name>A0ABX8AAB5_9BRAD</name>
<sequence>MSALDQAETVARRNLIASAYEVANTLRQDTEALLKFRDDQFWEGYPRPKANGDNVLRFALIAIRGNSKAQRAWASEWAKRLEPAFEKRIPAEQIPAFLEASAQINTSKRKTRAALKVVEMAQTVVRIGGEAGHRSFEETLEIGERRNFEVIADQRTRIFISVTAPVRPHRRRRRCVDDGYNLDAEKVIQRVPGRAPPG</sequence>
<proteinExistence type="predicted"/>
<dbReference type="Proteomes" id="UP000682843">
    <property type="component" value="Chromosome"/>
</dbReference>
<reference evidence="1 2" key="1">
    <citation type="submission" date="2019-02" db="EMBL/GenBank/DDBJ databases">
        <title>Emended description of the genus Rhodopseudomonas and description of Rhodopseudomonas albus sp. nov., a non-phototrophic, heavy-metal-tolerant bacterium isolated from garden soil.</title>
        <authorList>
            <person name="Bao Z."/>
            <person name="Cao W.W."/>
            <person name="Sato Y."/>
            <person name="Nishizawa T."/>
            <person name="Zhao J."/>
            <person name="Guo Y."/>
            <person name="Ohta H."/>
        </authorList>
    </citation>
    <scope>NUCLEOTIDE SEQUENCE [LARGE SCALE GENOMIC DNA]</scope>
    <source>
        <strain evidence="1 2">SK50-23</strain>
    </source>
</reference>
<protein>
    <submittedName>
        <fullName evidence="1">Uncharacterized protein</fullName>
    </submittedName>
</protein>
<organism evidence="1 2">
    <name type="scientific">Tardiphaga alba</name>
    <dbReference type="NCBI Taxonomy" id="340268"/>
    <lineage>
        <taxon>Bacteria</taxon>
        <taxon>Pseudomonadati</taxon>
        <taxon>Pseudomonadota</taxon>
        <taxon>Alphaproteobacteria</taxon>
        <taxon>Hyphomicrobiales</taxon>
        <taxon>Nitrobacteraceae</taxon>
        <taxon>Tardiphaga</taxon>
    </lineage>
</organism>
<dbReference type="EMBL" id="CP036498">
    <property type="protein sequence ID" value="QUS40711.1"/>
    <property type="molecule type" value="Genomic_DNA"/>
</dbReference>
<keyword evidence="2" id="KW-1185">Reference proteome</keyword>
<dbReference type="RefSeq" id="WP_211909301.1">
    <property type="nucleotide sequence ID" value="NZ_CP036498.1"/>
</dbReference>
<evidence type="ECO:0000313" key="1">
    <source>
        <dbReference type="EMBL" id="QUS40711.1"/>
    </source>
</evidence>